<protein>
    <submittedName>
        <fullName evidence="1">Uncharacterized protein</fullName>
    </submittedName>
</protein>
<comment type="caution">
    <text evidence="1">The sequence shown here is derived from an EMBL/GenBank/DDBJ whole genome shotgun (WGS) entry which is preliminary data.</text>
</comment>
<dbReference type="AlphaFoldDB" id="A0A9X5BK77"/>
<evidence type="ECO:0000313" key="2">
    <source>
        <dbReference type="Proteomes" id="UP001154420"/>
    </source>
</evidence>
<organism evidence="1 2">
    <name type="scientific">Parablautia muri</name>
    <dbReference type="NCBI Taxonomy" id="2320879"/>
    <lineage>
        <taxon>Bacteria</taxon>
        <taxon>Bacillati</taxon>
        <taxon>Bacillota</taxon>
        <taxon>Clostridia</taxon>
        <taxon>Lachnospirales</taxon>
        <taxon>Lachnospiraceae</taxon>
        <taxon>Parablautia</taxon>
    </lineage>
</organism>
<dbReference type="EMBL" id="QZDT01000074">
    <property type="protein sequence ID" value="NBJ95248.1"/>
    <property type="molecule type" value="Genomic_DNA"/>
</dbReference>
<accession>A0A9X5BK77</accession>
<dbReference type="Proteomes" id="UP001154420">
    <property type="component" value="Unassembled WGS sequence"/>
</dbReference>
<reference evidence="1" key="1">
    <citation type="submission" date="2018-09" db="EMBL/GenBank/DDBJ databases">
        <title>Murine metabolic-syndrome-specific gut microbial biobank.</title>
        <authorList>
            <person name="Liu C."/>
        </authorList>
    </citation>
    <scope>NUCLEOTIDE SEQUENCE</scope>
    <source>
        <strain evidence="1">D42-62</strain>
    </source>
</reference>
<proteinExistence type="predicted"/>
<keyword evidence="2" id="KW-1185">Reference proteome</keyword>
<name>A0A9X5BK77_9FIRM</name>
<sequence length="60" mass="7207">MDENIFYSLDQEYFNFCRRLADELYKEKDDSEGKPDFKIYDILGDSDFRMIARMVPLGNQ</sequence>
<evidence type="ECO:0000313" key="1">
    <source>
        <dbReference type="EMBL" id="NBJ95248.1"/>
    </source>
</evidence>
<gene>
    <name evidence="1" type="ORF">D5281_22555</name>
</gene>